<proteinExistence type="predicted"/>
<name>A0ABN0ZNR5_9ACTN</name>
<feature type="compositionally biased region" description="Low complexity" evidence="1">
    <location>
        <begin position="275"/>
        <end position="290"/>
    </location>
</feature>
<dbReference type="Pfam" id="PF20568">
    <property type="entry name" value="DUF6777"/>
    <property type="match status" value="1"/>
</dbReference>
<organism evidence="4 5">
    <name type="scientific">Streptomyces stramineus</name>
    <dbReference type="NCBI Taxonomy" id="173861"/>
    <lineage>
        <taxon>Bacteria</taxon>
        <taxon>Bacillati</taxon>
        <taxon>Actinomycetota</taxon>
        <taxon>Actinomycetes</taxon>
        <taxon>Kitasatosporales</taxon>
        <taxon>Streptomycetaceae</taxon>
        <taxon>Streptomyces</taxon>
    </lineage>
</organism>
<accession>A0ABN0ZNR5</accession>
<dbReference type="EMBL" id="BAAAHB010000010">
    <property type="protein sequence ID" value="GAA0453245.1"/>
    <property type="molecule type" value="Genomic_DNA"/>
</dbReference>
<feature type="compositionally biased region" description="Low complexity" evidence="1">
    <location>
        <begin position="418"/>
        <end position="431"/>
    </location>
</feature>
<feature type="transmembrane region" description="Helical" evidence="2">
    <location>
        <begin position="30"/>
        <end position="49"/>
    </location>
</feature>
<dbReference type="Proteomes" id="UP001499895">
    <property type="component" value="Unassembled WGS sequence"/>
</dbReference>
<protein>
    <recommendedName>
        <fullName evidence="3">DUF6777 domain-containing protein</fullName>
    </recommendedName>
</protein>
<comment type="caution">
    <text evidence="4">The sequence shown here is derived from an EMBL/GenBank/DDBJ whole genome shotgun (WGS) entry which is preliminary data.</text>
</comment>
<gene>
    <name evidence="4" type="ORF">GCM10009544_15060</name>
</gene>
<keyword evidence="2" id="KW-0472">Membrane</keyword>
<evidence type="ECO:0000256" key="2">
    <source>
        <dbReference type="SAM" id="Phobius"/>
    </source>
</evidence>
<feature type="domain" description="DUF6777" evidence="3">
    <location>
        <begin position="97"/>
        <end position="259"/>
    </location>
</feature>
<feature type="compositionally biased region" description="Basic and acidic residues" evidence="1">
    <location>
        <begin position="474"/>
        <end position="485"/>
    </location>
</feature>
<keyword evidence="2" id="KW-1133">Transmembrane helix</keyword>
<feature type="region of interest" description="Disordered" evidence="1">
    <location>
        <begin position="241"/>
        <end position="526"/>
    </location>
</feature>
<feature type="compositionally biased region" description="Low complexity" evidence="1">
    <location>
        <begin position="341"/>
        <end position="388"/>
    </location>
</feature>
<evidence type="ECO:0000313" key="5">
    <source>
        <dbReference type="Proteomes" id="UP001499895"/>
    </source>
</evidence>
<feature type="compositionally biased region" description="Pro residues" evidence="1">
    <location>
        <begin position="327"/>
        <end position="340"/>
    </location>
</feature>
<evidence type="ECO:0000256" key="1">
    <source>
        <dbReference type="SAM" id="MobiDB-lite"/>
    </source>
</evidence>
<dbReference type="InterPro" id="IPR046704">
    <property type="entry name" value="DUF6777"/>
</dbReference>
<evidence type="ECO:0000313" key="4">
    <source>
        <dbReference type="EMBL" id="GAA0453245.1"/>
    </source>
</evidence>
<evidence type="ECO:0000259" key="3">
    <source>
        <dbReference type="Pfam" id="PF20568"/>
    </source>
</evidence>
<sequence>MRLVSVPSARAVPEPGTPDARRARVRLRRLRLVALLTVSVLLGGAALAGCSSAQKKKAVELMLEAAGVIAANPFMKAPDTDLQGVNSATRGGGEQAADARGAFGGTRSTTQCDKAFLIKELARDAVKARAWSRDRGIDENRITAHIDSLTSVILLHDTLVKNHNYQGEGRSLAYLSVLQAGVAVLVDAYGRPAVKCNCGNPLRQPETQVDLQASTYKGTRWETFQKTEVTVIKAVPESKGPMKEIPLVDPFQSDKAFNRGVGTDGKQDSPAFTWEPPARSTPSATTGSRPSGPPSSPSTATDPPTASATETDGSAGPVPPTGGTKPASPPSTRPVPPPTTARPTTATVRPPATTKPPEATTKPPVATVRPPVATTRSTAPRTASPRSPGVRTAGPATRPAGPSPATEGKPSYAPPPTRARSAPPASSAVVKPVPPPVTAKPPPTAPKPVEPKPVPPKPVEPKPVPPKATVPKPVEPKPVEPKPVEPKPVAPKPVQPKPVDPEPAQPKPLPPTAAGPPPAPRPGTPG</sequence>
<feature type="compositionally biased region" description="Low complexity" evidence="1">
    <location>
        <begin position="297"/>
        <end position="312"/>
    </location>
</feature>
<dbReference type="PRINTS" id="PR01217">
    <property type="entry name" value="PRICHEXTENSN"/>
</dbReference>
<feature type="compositionally biased region" description="Pro residues" evidence="1">
    <location>
        <begin position="486"/>
        <end position="526"/>
    </location>
</feature>
<feature type="compositionally biased region" description="Pro residues" evidence="1">
    <location>
        <begin position="432"/>
        <end position="468"/>
    </location>
</feature>
<keyword evidence="2" id="KW-0812">Transmembrane</keyword>
<reference evidence="4 5" key="1">
    <citation type="journal article" date="2019" name="Int. J. Syst. Evol. Microbiol.">
        <title>The Global Catalogue of Microorganisms (GCM) 10K type strain sequencing project: providing services to taxonomists for standard genome sequencing and annotation.</title>
        <authorList>
            <consortium name="The Broad Institute Genomics Platform"/>
            <consortium name="The Broad Institute Genome Sequencing Center for Infectious Disease"/>
            <person name="Wu L."/>
            <person name="Ma J."/>
        </authorList>
    </citation>
    <scope>NUCLEOTIDE SEQUENCE [LARGE SCALE GENOMIC DNA]</scope>
    <source>
        <strain evidence="4 5">JCM 10649</strain>
    </source>
</reference>
<keyword evidence="5" id="KW-1185">Reference proteome</keyword>